<proteinExistence type="inferred from homology"/>
<evidence type="ECO:0000256" key="2">
    <source>
        <dbReference type="ARBA" id="ARBA00013064"/>
    </source>
</evidence>
<keyword evidence="3" id="KW-0378">Hydrolase</keyword>
<dbReference type="EMBL" id="JALLPJ020001338">
    <property type="protein sequence ID" value="KAL3769020.1"/>
    <property type="molecule type" value="Genomic_DNA"/>
</dbReference>
<reference evidence="5 6" key="1">
    <citation type="submission" date="2024-10" db="EMBL/GenBank/DDBJ databases">
        <title>Updated reference genomes for cyclostephanoid diatoms.</title>
        <authorList>
            <person name="Roberts W.R."/>
            <person name="Alverson A.J."/>
        </authorList>
    </citation>
    <scope>NUCLEOTIDE SEQUENCE [LARGE SCALE GENOMIC DNA]</scope>
    <source>
        <strain evidence="5 6">AJA010-31</strain>
    </source>
</reference>
<keyword evidence="4" id="KW-0904">Protein phosphatase</keyword>
<evidence type="ECO:0000256" key="1">
    <source>
        <dbReference type="ARBA" id="ARBA00008601"/>
    </source>
</evidence>
<accession>A0ABD3N8K8</accession>
<dbReference type="EC" id="3.1.3.48" evidence="2"/>
<evidence type="ECO:0000313" key="6">
    <source>
        <dbReference type="Proteomes" id="UP001530400"/>
    </source>
</evidence>
<sequence>MESTPPKCHVAVVGLSHQRVARVISLLNEPPSSKIMSPIHQYELSESDLPSEIPLQVEIEYIPCVATFDSYEDQIGNIVRYLAKLEYHGEFGTSIKGQSLAPFFDVDGGLNAIENPFPGFAAVVVGCGIDTDEDVEKIASFINMLTISCTNTTDVDESKDDSCYEVLVECIKCNPEYSSMKEENDAYRNLSEAEKSEAIASQTIGPGKMAKFAAQVAQKTVSLRWAKELQALEHEKNKTIDQDSIAAETTMCDVAATDAPPPSTLHIPDPEKTRYACKRCRTVLFGQSDLEDPPHAQSLHNFRKKSASKMSQSKVCANHFLANPLPWMSSMDGMEGKLHCFKCDTKIGHYSWTGAQCSCGTWVTPAIMIPMSKVDEMLPSGSILFVDPNNDKGEVRTHMVFAVDKGTISADDIPSLPAANL</sequence>
<dbReference type="PANTHER" id="PTHR45848">
    <property type="entry name" value="DUAL SPECIFICITY PROTEIN PHOSPHATASE 12 FAMILY MEMBER"/>
    <property type="match status" value="1"/>
</dbReference>
<comment type="similarity">
    <text evidence="1">Belongs to the protein-tyrosine phosphatase family. Non-receptor class dual specificity subfamily.</text>
</comment>
<name>A0ABD3N8K8_9STRA</name>
<protein>
    <recommendedName>
        <fullName evidence="2">protein-tyrosine-phosphatase</fullName>
        <ecNumber evidence="2">3.1.3.48</ecNumber>
    </recommendedName>
</protein>
<evidence type="ECO:0000256" key="3">
    <source>
        <dbReference type="ARBA" id="ARBA00022801"/>
    </source>
</evidence>
<keyword evidence="6" id="KW-1185">Reference proteome</keyword>
<dbReference type="PANTHER" id="PTHR45848:SF4">
    <property type="entry name" value="DUAL SPECIFICITY PROTEIN PHOSPHATASE 12"/>
    <property type="match status" value="1"/>
</dbReference>
<evidence type="ECO:0000256" key="4">
    <source>
        <dbReference type="ARBA" id="ARBA00022912"/>
    </source>
</evidence>
<organism evidence="5 6">
    <name type="scientific">Cyclotella atomus</name>
    <dbReference type="NCBI Taxonomy" id="382360"/>
    <lineage>
        <taxon>Eukaryota</taxon>
        <taxon>Sar</taxon>
        <taxon>Stramenopiles</taxon>
        <taxon>Ochrophyta</taxon>
        <taxon>Bacillariophyta</taxon>
        <taxon>Coscinodiscophyceae</taxon>
        <taxon>Thalassiosirophycidae</taxon>
        <taxon>Stephanodiscales</taxon>
        <taxon>Stephanodiscaceae</taxon>
        <taxon>Cyclotella</taxon>
    </lineage>
</organism>
<dbReference type="Proteomes" id="UP001530400">
    <property type="component" value="Unassembled WGS sequence"/>
</dbReference>
<dbReference type="GO" id="GO:0004725">
    <property type="term" value="F:protein tyrosine phosphatase activity"/>
    <property type="evidence" value="ECO:0007669"/>
    <property type="project" value="UniProtKB-EC"/>
</dbReference>
<dbReference type="AlphaFoldDB" id="A0ABD3N8K8"/>
<evidence type="ECO:0000313" key="5">
    <source>
        <dbReference type="EMBL" id="KAL3769020.1"/>
    </source>
</evidence>
<comment type="caution">
    <text evidence="5">The sequence shown here is derived from an EMBL/GenBank/DDBJ whole genome shotgun (WGS) entry which is preliminary data.</text>
</comment>
<gene>
    <name evidence="5" type="ORF">ACHAWO_006786</name>
</gene>